<gene>
    <name evidence="7" type="ORF">Zm00014a_043987</name>
</gene>
<feature type="domain" description="Brix" evidence="6">
    <location>
        <begin position="60"/>
        <end position="298"/>
    </location>
</feature>
<evidence type="ECO:0000256" key="2">
    <source>
        <dbReference type="ARBA" id="ARBA00006369"/>
    </source>
</evidence>
<dbReference type="GO" id="GO:0019843">
    <property type="term" value="F:rRNA binding"/>
    <property type="evidence" value="ECO:0007669"/>
    <property type="project" value="InterPro"/>
</dbReference>
<dbReference type="PANTHER" id="PTHR13634:SF0">
    <property type="entry name" value="RIBOSOME BIOGENESIS PROTEIN BRX1 HOMOLOG"/>
    <property type="match status" value="1"/>
</dbReference>
<dbReference type="Pfam" id="PF04427">
    <property type="entry name" value="Brix"/>
    <property type="match status" value="1"/>
</dbReference>
<evidence type="ECO:0000313" key="7">
    <source>
        <dbReference type="EMBL" id="PWZ26973.1"/>
    </source>
</evidence>
<feature type="compositionally biased region" description="Basic and acidic residues" evidence="5">
    <location>
        <begin position="16"/>
        <end position="29"/>
    </location>
</feature>
<sequence length="357" mass="40849">MAKKRKRTDAPAEAAGAEKPDDSAPARPERTLFGFKDLVPDAEPASAGAEAAVAPFRNREKVLITCSRRITYRYRHLMQDVLSLLPHAKKDSKVESKQSKGNALNELLELRSCSSCLFFECRKQKDLYLWMVKSPGGPSVKFLVNAVHTMEELKLTGNHLKGSRPLLTFSTNFDEQPHWKLVKEMITQDFANIQQGQTPLRYFSTGCLNDRWTRTHLSLGHHVIFATPKDHRKAKPFHDHVFVFSIVDGHVWFRNYQISVPHNEIDKVDKGGLDKMTLIEVGPRFCLNPIKIFGGSFGGPTWYENPYYISPNQIRALEKRQKAGKYAKKVKAKVRRKMHEMENTLEPDEFAELWKGE</sequence>
<dbReference type="SMART" id="SM00879">
    <property type="entry name" value="Brix"/>
    <property type="match status" value="1"/>
</dbReference>
<dbReference type="PANTHER" id="PTHR13634">
    <property type="entry name" value="RIBOSOME BIOGENESIS PROTEIN BRIX"/>
    <property type="match status" value="1"/>
</dbReference>
<feature type="region of interest" description="Disordered" evidence="5">
    <location>
        <begin position="1"/>
        <end position="29"/>
    </location>
</feature>
<proteinExistence type="inferred from homology"/>
<accession>A0A3L6F103</accession>
<reference evidence="7 8" key="1">
    <citation type="journal article" date="2018" name="Nat. Genet.">
        <title>Extensive intraspecific gene order and gene structural variations between Mo17 and other maize genomes.</title>
        <authorList>
            <person name="Sun S."/>
            <person name="Zhou Y."/>
            <person name="Chen J."/>
            <person name="Shi J."/>
            <person name="Zhao H."/>
            <person name="Zhao H."/>
            <person name="Song W."/>
            <person name="Zhang M."/>
            <person name="Cui Y."/>
            <person name="Dong X."/>
            <person name="Liu H."/>
            <person name="Ma X."/>
            <person name="Jiao Y."/>
            <person name="Wang B."/>
            <person name="Wei X."/>
            <person name="Stein J.C."/>
            <person name="Glaubitz J.C."/>
            <person name="Lu F."/>
            <person name="Yu G."/>
            <person name="Liang C."/>
            <person name="Fengler K."/>
            <person name="Li B."/>
            <person name="Rafalski A."/>
            <person name="Schnable P.S."/>
            <person name="Ware D.H."/>
            <person name="Buckler E.S."/>
            <person name="Lai J."/>
        </authorList>
    </citation>
    <scope>NUCLEOTIDE SEQUENCE [LARGE SCALE GENOMIC DNA]</scope>
    <source>
        <strain evidence="8">cv. Missouri 17</strain>
        <tissue evidence="7">Seedling</tissue>
    </source>
</reference>
<comment type="subcellular location">
    <subcellularLocation>
        <location evidence="1">Nucleus</location>
        <location evidence="1">Nucleolus</location>
    </subcellularLocation>
</comment>
<evidence type="ECO:0000313" key="8">
    <source>
        <dbReference type="Proteomes" id="UP000251960"/>
    </source>
</evidence>
<comment type="similarity">
    <text evidence="2">Belongs to the BRX1 family.</text>
</comment>
<dbReference type="SMR" id="A0A3L6F103"/>
<dbReference type="AlphaFoldDB" id="A0A3L6F103"/>
<name>A0A3L6F103_MAIZE</name>
<dbReference type="GO" id="GO:0006364">
    <property type="term" value="P:rRNA processing"/>
    <property type="evidence" value="ECO:0007669"/>
    <property type="project" value="InterPro"/>
</dbReference>
<dbReference type="EMBL" id="NCVQ01000005">
    <property type="protein sequence ID" value="PWZ26973.1"/>
    <property type="molecule type" value="Genomic_DNA"/>
</dbReference>
<dbReference type="InterPro" id="IPR026532">
    <property type="entry name" value="BRX1"/>
</dbReference>
<keyword evidence="3" id="KW-0690">Ribosome biogenesis</keyword>
<comment type="caution">
    <text evidence="7">The sequence shown here is derived from an EMBL/GenBank/DDBJ whole genome shotgun (WGS) entry which is preliminary data.</text>
</comment>
<dbReference type="GO" id="GO:0005730">
    <property type="term" value="C:nucleolus"/>
    <property type="evidence" value="ECO:0007669"/>
    <property type="project" value="UniProtKB-SubCell"/>
</dbReference>
<dbReference type="Proteomes" id="UP000251960">
    <property type="component" value="Chromosome 4"/>
</dbReference>
<evidence type="ECO:0000259" key="6">
    <source>
        <dbReference type="PROSITE" id="PS50833"/>
    </source>
</evidence>
<dbReference type="SUPFAM" id="SSF52954">
    <property type="entry name" value="Class II aaRS ABD-related"/>
    <property type="match status" value="1"/>
</dbReference>
<evidence type="ECO:0000256" key="4">
    <source>
        <dbReference type="ARBA" id="ARBA00023242"/>
    </source>
</evidence>
<protein>
    <submittedName>
        <fullName evidence="7">Ribosome biogenesis protein BRX1 1</fullName>
    </submittedName>
</protein>
<keyword evidence="4" id="KW-0539">Nucleus</keyword>
<dbReference type="PROSITE" id="PS50833">
    <property type="entry name" value="BRIX"/>
    <property type="match status" value="1"/>
</dbReference>
<dbReference type="OMA" id="YRHRHLM"/>
<evidence type="ECO:0000256" key="3">
    <source>
        <dbReference type="ARBA" id="ARBA00022517"/>
    </source>
</evidence>
<dbReference type="InterPro" id="IPR007109">
    <property type="entry name" value="Brix"/>
</dbReference>
<evidence type="ECO:0000256" key="1">
    <source>
        <dbReference type="ARBA" id="ARBA00004604"/>
    </source>
</evidence>
<evidence type="ECO:0000256" key="5">
    <source>
        <dbReference type="SAM" id="MobiDB-lite"/>
    </source>
</evidence>
<organism evidence="7 8">
    <name type="scientific">Zea mays</name>
    <name type="common">Maize</name>
    <dbReference type="NCBI Taxonomy" id="4577"/>
    <lineage>
        <taxon>Eukaryota</taxon>
        <taxon>Viridiplantae</taxon>
        <taxon>Streptophyta</taxon>
        <taxon>Embryophyta</taxon>
        <taxon>Tracheophyta</taxon>
        <taxon>Spermatophyta</taxon>
        <taxon>Magnoliopsida</taxon>
        <taxon>Liliopsida</taxon>
        <taxon>Poales</taxon>
        <taxon>Poaceae</taxon>
        <taxon>PACMAD clade</taxon>
        <taxon>Panicoideae</taxon>
        <taxon>Andropogonodae</taxon>
        <taxon>Andropogoneae</taxon>
        <taxon>Tripsacinae</taxon>
        <taxon>Zea</taxon>
    </lineage>
</organism>